<organism evidence="7 9">
    <name type="scientific">Listeria weihenstephanensis</name>
    <dbReference type="NCBI Taxonomy" id="1006155"/>
    <lineage>
        <taxon>Bacteria</taxon>
        <taxon>Bacillati</taxon>
        <taxon>Bacillota</taxon>
        <taxon>Bacilli</taxon>
        <taxon>Bacillales</taxon>
        <taxon>Listeriaceae</taxon>
        <taxon>Listeria</taxon>
    </lineage>
</organism>
<dbReference type="KEGG" id="lwi:UE46_14520"/>
<dbReference type="Gene3D" id="3.40.930.10">
    <property type="entry name" value="Mannitol-specific EII, Chain A"/>
    <property type="match status" value="1"/>
</dbReference>
<evidence type="ECO:0000256" key="3">
    <source>
        <dbReference type="ARBA" id="ARBA00022597"/>
    </source>
</evidence>
<reference evidence="8 10" key="3">
    <citation type="submission" date="2020-03" db="EMBL/GenBank/DDBJ databases">
        <title>Soil Listeria distribution.</title>
        <authorList>
            <person name="Liao J."/>
            <person name="Wiedmann M."/>
        </authorList>
    </citation>
    <scope>NUCLEOTIDE SEQUENCE [LARGE SCALE GENOMIC DNA]</scope>
    <source>
        <strain evidence="8 10">FSL L7-1523</strain>
    </source>
</reference>
<dbReference type="InterPro" id="IPR051541">
    <property type="entry name" value="PTS_SugarTrans_NitroReg"/>
</dbReference>
<dbReference type="InterPro" id="IPR004715">
    <property type="entry name" value="PTS_IIA_fruc"/>
</dbReference>
<evidence type="ECO:0000313" key="8">
    <source>
        <dbReference type="EMBL" id="MBC1500896.1"/>
    </source>
</evidence>
<dbReference type="PANTHER" id="PTHR47738:SF2">
    <property type="entry name" value="PTS SYSTEM FRUCTOSE-LIKE EIIA COMPONENT"/>
    <property type="match status" value="1"/>
</dbReference>
<keyword evidence="9" id="KW-1185">Reference proteome</keyword>
<keyword evidence="2" id="KW-0597">Phosphoprotein</keyword>
<dbReference type="CDD" id="cd00211">
    <property type="entry name" value="PTS_IIA_fru"/>
    <property type="match status" value="1"/>
</dbReference>
<keyword evidence="5" id="KW-0598">Phosphotransferase system</keyword>
<evidence type="ECO:0000313" key="7">
    <source>
        <dbReference type="EMBL" id="AQY52114.1"/>
    </source>
</evidence>
<dbReference type="GO" id="GO:0016020">
    <property type="term" value="C:membrane"/>
    <property type="evidence" value="ECO:0007669"/>
    <property type="project" value="InterPro"/>
</dbReference>
<dbReference type="PANTHER" id="PTHR47738">
    <property type="entry name" value="PTS SYSTEM FRUCTOSE-LIKE EIIA COMPONENT-RELATED"/>
    <property type="match status" value="1"/>
</dbReference>
<dbReference type="EMBL" id="JAARRL010000014">
    <property type="protein sequence ID" value="MBC1500896.1"/>
    <property type="molecule type" value="Genomic_DNA"/>
</dbReference>
<accession>A0A1S7FXE5</accession>
<dbReference type="Pfam" id="PF00359">
    <property type="entry name" value="PTS_EIIA_2"/>
    <property type="match status" value="1"/>
</dbReference>
<evidence type="ECO:0000313" key="9">
    <source>
        <dbReference type="Proteomes" id="UP000223060"/>
    </source>
</evidence>
<evidence type="ECO:0000313" key="10">
    <source>
        <dbReference type="Proteomes" id="UP000564536"/>
    </source>
</evidence>
<dbReference type="EMBL" id="CP011102">
    <property type="protein sequence ID" value="AQY52114.1"/>
    <property type="molecule type" value="Genomic_DNA"/>
</dbReference>
<dbReference type="Proteomes" id="UP000223060">
    <property type="component" value="Chromosome"/>
</dbReference>
<keyword evidence="1" id="KW-0813">Transport</keyword>
<gene>
    <name evidence="8" type="ORF">HB943_09780</name>
    <name evidence="7" type="ORF">UE46_14520</name>
</gene>
<dbReference type="PROSITE" id="PS51094">
    <property type="entry name" value="PTS_EIIA_TYPE_2"/>
    <property type="match status" value="1"/>
</dbReference>
<reference evidence="7" key="1">
    <citation type="submission" date="2015-03" db="EMBL/GenBank/DDBJ databases">
        <authorList>
            <person name="Murphy D."/>
        </authorList>
    </citation>
    <scope>NUCLEOTIDE SEQUENCE [LARGE SCALE GENOMIC DNA]</scope>
    <source>
        <strain evidence="7">WS 4560</strain>
    </source>
</reference>
<dbReference type="SUPFAM" id="SSF55804">
    <property type="entry name" value="Phoshotransferase/anion transport protein"/>
    <property type="match status" value="1"/>
</dbReference>
<evidence type="ECO:0000259" key="6">
    <source>
        <dbReference type="PROSITE" id="PS51094"/>
    </source>
</evidence>
<evidence type="ECO:0000256" key="1">
    <source>
        <dbReference type="ARBA" id="ARBA00022448"/>
    </source>
</evidence>
<evidence type="ECO:0000256" key="5">
    <source>
        <dbReference type="ARBA" id="ARBA00022683"/>
    </source>
</evidence>
<dbReference type="InterPro" id="IPR016152">
    <property type="entry name" value="PTrfase/Anion_transptr"/>
</dbReference>
<dbReference type="Proteomes" id="UP000564536">
    <property type="component" value="Unassembled WGS sequence"/>
</dbReference>
<reference evidence="9" key="2">
    <citation type="submission" date="2015-03" db="EMBL/GenBank/DDBJ databases">
        <authorList>
            <person name="Ferrari E."/>
            <person name="Walter M.C."/>
            <person name="Huptas C."/>
            <person name="Scherer S."/>
            <person name="Mueller-Herbst S."/>
        </authorList>
    </citation>
    <scope>NUCLEOTIDE SEQUENCE [LARGE SCALE GENOMIC DNA]</scope>
    <source>
        <strain evidence="9">LWP01</strain>
    </source>
</reference>
<dbReference type="NCBIfam" id="NF007389">
    <property type="entry name" value="PRK09913.1"/>
    <property type="match status" value="1"/>
</dbReference>
<evidence type="ECO:0000256" key="4">
    <source>
        <dbReference type="ARBA" id="ARBA00022679"/>
    </source>
</evidence>
<name>A0A1S7FXE5_9LIST</name>
<dbReference type="NCBIfam" id="TIGR00848">
    <property type="entry name" value="fruA"/>
    <property type="match status" value="1"/>
</dbReference>
<feature type="domain" description="PTS EIIA type-2" evidence="6">
    <location>
        <begin position="2"/>
        <end position="145"/>
    </location>
</feature>
<keyword evidence="4" id="KW-0808">Transferase</keyword>
<dbReference type="GO" id="GO:0008982">
    <property type="term" value="F:protein-N(PI)-phosphohistidine-sugar phosphotransferase activity"/>
    <property type="evidence" value="ECO:0007669"/>
    <property type="project" value="InterPro"/>
</dbReference>
<dbReference type="AlphaFoldDB" id="A0A1S7FXE5"/>
<dbReference type="PROSITE" id="PS00372">
    <property type="entry name" value="PTS_EIIA_TYPE_2_HIS"/>
    <property type="match status" value="1"/>
</dbReference>
<dbReference type="RefSeq" id="WP_036061463.1">
    <property type="nucleotide sequence ID" value="NZ_CP011102.1"/>
</dbReference>
<sequence length="147" mass="15814">MEIMSVSGINVAMQGKTKAEILQEFADLAVKNGKVSDAAGFYKDLCLREEESTTGFGGGIAIPHAKSAFVKEVGVLVGRGENAVAWEAMDDQPVYCWICLLVPETGGQEHLRLLSQLSRKLMDPEFVGQLKTGTESEILALVQGVIS</sequence>
<dbReference type="InterPro" id="IPR002178">
    <property type="entry name" value="PTS_EIIA_type-2_dom"/>
</dbReference>
<dbReference type="GO" id="GO:0009401">
    <property type="term" value="P:phosphoenolpyruvate-dependent sugar phosphotransferase system"/>
    <property type="evidence" value="ECO:0007669"/>
    <property type="project" value="UniProtKB-KW"/>
</dbReference>
<keyword evidence="3 7" id="KW-0762">Sugar transport</keyword>
<protein>
    <submittedName>
        <fullName evidence="8">PTS fructose transporter subunit IIA</fullName>
    </submittedName>
    <submittedName>
        <fullName evidence="7">PTS sugar transporter subunit IIA</fullName>
    </submittedName>
</protein>
<evidence type="ECO:0000256" key="2">
    <source>
        <dbReference type="ARBA" id="ARBA00022553"/>
    </source>
</evidence>
<proteinExistence type="predicted"/>